<dbReference type="SUPFAM" id="SSF52540">
    <property type="entry name" value="P-loop containing nucleoside triphosphate hydrolases"/>
    <property type="match status" value="1"/>
</dbReference>
<dbReference type="RefSeq" id="WP_209745944.1">
    <property type="nucleotide sequence ID" value="NZ_JBHSMH010000101.1"/>
</dbReference>
<comment type="caution">
    <text evidence="5">The sequence shown here is derived from an EMBL/GenBank/DDBJ whole genome shotgun (WGS) entry which is preliminary data.</text>
</comment>
<keyword evidence="6" id="KW-1185">Reference proteome</keyword>
<dbReference type="PANTHER" id="PTHR45641:SF19">
    <property type="entry name" value="NEPHROCYSTIN-3"/>
    <property type="match status" value="1"/>
</dbReference>
<dbReference type="SMART" id="SM00028">
    <property type="entry name" value="TPR"/>
    <property type="match status" value="10"/>
</dbReference>
<dbReference type="InterPro" id="IPR027417">
    <property type="entry name" value="P-loop_NTPase"/>
</dbReference>
<dbReference type="Pfam" id="PF13424">
    <property type="entry name" value="TPR_12"/>
    <property type="match status" value="3"/>
</dbReference>
<evidence type="ECO:0000256" key="1">
    <source>
        <dbReference type="ARBA" id="ARBA00022737"/>
    </source>
</evidence>
<organism evidence="5 6">
    <name type="scientific">Cohnella suwonensis</name>
    <dbReference type="NCBI Taxonomy" id="696072"/>
    <lineage>
        <taxon>Bacteria</taxon>
        <taxon>Bacillati</taxon>
        <taxon>Bacillota</taxon>
        <taxon>Bacilli</taxon>
        <taxon>Bacillales</taxon>
        <taxon>Paenibacillaceae</taxon>
        <taxon>Cohnella</taxon>
    </lineage>
</organism>
<proteinExistence type="predicted"/>
<dbReference type="EMBL" id="JBHSMH010000101">
    <property type="protein sequence ID" value="MFC5471584.1"/>
    <property type="molecule type" value="Genomic_DNA"/>
</dbReference>
<sequence length="1043" mass="119887">MIQRILFKNKILASNGQAFEDLFCKVMMYFNKNFRPVKPQGAVGDRKNDGFDDLLGVYYQVYAPENIGIKTAVTIKKIKDDFLGLYNQWPGINQFFFVVNDKYNGVHPDIELTLQELQDSHGIRCKPLLVKDLEEMFINLDIDKMKTIIGDFDENYELVYGSGFRYLSLQENRNFVGREIFIQGIKEFLDKKKGIQTVVIKGMGGIGKTQTALKYLYNFIDCYNSIFWINAESVETIESDTAEICNQLGISLEGKKNIGRNKNNSFIQMLEANDTARKWLLILDNAPSEDLLSPYIPRTGNGDVLITSQSDHWFNIDLPVELQGLSNNEAENLLSTYAQQKNENNFIAELADELANFPLALVQAGSYIRMAKITVEQYLIEIRDEKRKSYLLATSSPIKIKGVSAEYDFVVTTVWRKTFDNISKSSRISSEVICWLAFISNSIFPIRLLRILIKHLERQFGLENQVDTVIGYLTSYSLINIFDSGITIHKLVQWVTQMELQTDKSKILCSLSELLLDGSHFNTKERNIREELYLLLPHYISISRQLDVLKSNALETAQLSFTCGKFLVREVADYYGSLEHLKKSLEIWSIHLDDASSTRSEVMLAHNFNELAYAYENLGDYSSALSHYMNALNIDLKLHTLNPVNLAKSYNNIAVLYQQMGKYKEALAAFQKSLHLYSNLNDAEEFIVQTKSNIGAVYFLLGEFENAIQILRETISIEESLYGYSHINLANQYNNYAEALKEIGQYEEALVYYQKSITISDNYYLNHNPLKEKVLNNMGLLYISQFNIEKALQVFQDALKSVIAIYGTKHPNTSKTFINIGLAYMEKNNPREAYIYFNKALEIAEKVYSEMDAHPEMSKLLNNLGWCCESLDELEQAENYLLKSIKMNFMIYGTEIHPEIATTYINLAMVYSKMGELDSKYFQLAKEKYEKGISIDCKCYHENHIEVGKDYFNYGGLLFTINEVDRALAIFNQALLIFRSQFVNDHPRIADIHIQIATIYRRKGNDKLCREHLISAKGILVKFPEDEENSMKLQMVNLMLNLM</sequence>
<keyword evidence="1" id="KW-0677">Repeat</keyword>
<evidence type="ECO:0000313" key="6">
    <source>
        <dbReference type="Proteomes" id="UP001596105"/>
    </source>
</evidence>
<evidence type="ECO:0000259" key="4">
    <source>
        <dbReference type="Pfam" id="PF00931"/>
    </source>
</evidence>
<feature type="repeat" description="TPR" evidence="3">
    <location>
        <begin position="647"/>
        <end position="680"/>
    </location>
</feature>
<feature type="domain" description="NB-ARC" evidence="4">
    <location>
        <begin position="182"/>
        <end position="342"/>
    </location>
</feature>
<gene>
    <name evidence="5" type="ORF">ACFPPD_23185</name>
</gene>
<dbReference type="PROSITE" id="PS50005">
    <property type="entry name" value="TPR"/>
    <property type="match status" value="5"/>
</dbReference>
<reference evidence="6" key="1">
    <citation type="journal article" date="2019" name="Int. J. Syst. Evol. Microbiol.">
        <title>The Global Catalogue of Microorganisms (GCM) 10K type strain sequencing project: providing services to taxonomists for standard genome sequencing and annotation.</title>
        <authorList>
            <consortium name="The Broad Institute Genomics Platform"/>
            <consortium name="The Broad Institute Genome Sequencing Center for Infectious Disease"/>
            <person name="Wu L."/>
            <person name="Ma J."/>
        </authorList>
    </citation>
    <scope>NUCLEOTIDE SEQUENCE [LARGE SCALE GENOMIC DNA]</scope>
    <source>
        <strain evidence="6">CCUG 57113</strain>
    </source>
</reference>
<evidence type="ECO:0000313" key="5">
    <source>
        <dbReference type="EMBL" id="MFC5471584.1"/>
    </source>
</evidence>
<feature type="repeat" description="TPR" evidence="3">
    <location>
        <begin position="688"/>
        <end position="721"/>
    </location>
</feature>
<dbReference type="Proteomes" id="UP001596105">
    <property type="component" value="Unassembled WGS sequence"/>
</dbReference>
<dbReference type="InterPro" id="IPR019734">
    <property type="entry name" value="TPR_rpt"/>
</dbReference>
<feature type="repeat" description="TPR" evidence="3">
    <location>
        <begin position="730"/>
        <end position="763"/>
    </location>
</feature>
<dbReference type="InterPro" id="IPR011990">
    <property type="entry name" value="TPR-like_helical_dom_sf"/>
</dbReference>
<feature type="repeat" description="TPR" evidence="3">
    <location>
        <begin position="605"/>
        <end position="638"/>
    </location>
</feature>
<name>A0ABW0M0B4_9BACL</name>
<evidence type="ECO:0000256" key="2">
    <source>
        <dbReference type="ARBA" id="ARBA00022803"/>
    </source>
</evidence>
<dbReference type="PROSITE" id="PS50293">
    <property type="entry name" value="TPR_REGION"/>
    <property type="match status" value="1"/>
</dbReference>
<dbReference type="Gene3D" id="3.40.50.300">
    <property type="entry name" value="P-loop containing nucleotide triphosphate hydrolases"/>
    <property type="match status" value="1"/>
</dbReference>
<dbReference type="InterPro" id="IPR002182">
    <property type="entry name" value="NB-ARC"/>
</dbReference>
<keyword evidence="2 3" id="KW-0802">TPR repeat</keyword>
<dbReference type="SUPFAM" id="SSF48452">
    <property type="entry name" value="TPR-like"/>
    <property type="match status" value="2"/>
</dbReference>
<dbReference type="Gene3D" id="1.25.40.10">
    <property type="entry name" value="Tetratricopeptide repeat domain"/>
    <property type="match status" value="3"/>
</dbReference>
<evidence type="ECO:0000256" key="3">
    <source>
        <dbReference type="PROSITE-ProRule" id="PRU00339"/>
    </source>
</evidence>
<feature type="repeat" description="TPR" evidence="3">
    <location>
        <begin position="814"/>
        <end position="847"/>
    </location>
</feature>
<dbReference type="PANTHER" id="PTHR45641">
    <property type="entry name" value="TETRATRICOPEPTIDE REPEAT PROTEIN (AFU_ORTHOLOGUE AFUA_6G03870)"/>
    <property type="match status" value="1"/>
</dbReference>
<dbReference type="Pfam" id="PF00931">
    <property type="entry name" value="NB-ARC"/>
    <property type="match status" value="1"/>
</dbReference>
<accession>A0ABW0M0B4</accession>
<protein>
    <submittedName>
        <fullName evidence="5">Tetratricopeptide repeat protein</fullName>
    </submittedName>
</protein>
<dbReference type="Pfam" id="PF13181">
    <property type="entry name" value="TPR_8"/>
    <property type="match status" value="1"/>
</dbReference>